<feature type="chain" id="PRO_5046070905" evidence="1">
    <location>
        <begin position="22"/>
        <end position="180"/>
    </location>
</feature>
<keyword evidence="3" id="KW-1185">Reference proteome</keyword>
<dbReference type="EMBL" id="JAESVD010000012">
    <property type="protein sequence ID" value="MBL4915070.1"/>
    <property type="molecule type" value="Genomic_DNA"/>
</dbReference>
<dbReference type="PROSITE" id="PS51257">
    <property type="entry name" value="PROKAR_LIPOPROTEIN"/>
    <property type="match status" value="1"/>
</dbReference>
<evidence type="ECO:0000256" key="1">
    <source>
        <dbReference type="SAM" id="SignalP"/>
    </source>
</evidence>
<name>A0ABS1T3C1_9GAMM</name>
<dbReference type="Pfam" id="PF07273">
    <property type="entry name" value="DUF1439"/>
    <property type="match status" value="1"/>
</dbReference>
<accession>A0ABS1T3C1</accession>
<dbReference type="Proteomes" id="UP000604898">
    <property type="component" value="Unassembled WGS sequence"/>
</dbReference>
<feature type="signal peptide" evidence="1">
    <location>
        <begin position="1"/>
        <end position="21"/>
    </location>
</feature>
<protein>
    <submittedName>
        <fullName evidence="2">DUF1439 domain-containing protein</fullName>
    </submittedName>
</protein>
<reference evidence="2 3" key="1">
    <citation type="submission" date="2021-01" db="EMBL/GenBank/DDBJ databases">
        <title>Genome sequence of Shewanella schlegeliana JCM 11561.</title>
        <authorList>
            <person name="Zhang H."/>
            <person name="Li C."/>
        </authorList>
    </citation>
    <scope>NUCLEOTIDE SEQUENCE [LARGE SCALE GENOMIC DNA]</scope>
    <source>
        <strain evidence="2 3">JCM 11561</strain>
    </source>
</reference>
<dbReference type="InterPro" id="IPR010835">
    <property type="entry name" value="DUF1439"/>
</dbReference>
<organism evidence="2 3">
    <name type="scientific">Shewanella schlegeliana</name>
    <dbReference type="NCBI Taxonomy" id="190308"/>
    <lineage>
        <taxon>Bacteria</taxon>
        <taxon>Pseudomonadati</taxon>
        <taxon>Pseudomonadota</taxon>
        <taxon>Gammaproteobacteria</taxon>
        <taxon>Alteromonadales</taxon>
        <taxon>Shewanellaceae</taxon>
        <taxon>Shewanella</taxon>
    </lineage>
</organism>
<sequence length="180" mass="20049">MKLLKVALASALLLLTGCVSQYSITDKELEAYLNDEMHFQVKQGNQIFGIDLHVNDIKVTLGEKPDTMAVSAVTIVNVRNPMMPISANLVAEFEAEPWYDATDHSVHLRNLQLVKVESKPKDIEKAIGSIAPQLMNFLTQFLETKPVYVLDTKESNQALIAGITKRIEVKPGKLVLVFED</sequence>
<comment type="caution">
    <text evidence="2">The sequence shown here is derived from an EMBL/GenBank/DDBJ whole genome shotgun (WGS) entry which is preliminary data.</text>
</comment>
<evidence type="ECO:0000313" key="2">
    <source>
        <dbReference type="EMBL" id="MBL4915070.1"/>
    </source>
</evidence>
<evidence type="ECO:0000313" key="3">
    <source>
        <dbReference type="Proteomes" id="UP000604898"/>
    </source>
</evidence>
<proteinExistence type="predicted"/>
<dbReference type="RefSeq" id="WP_202723331.1">
    <property type="nucleotide sequence ID" value="NZ_BPEX01000016.1"/>
</dbReference>
<dbReference type="Gene3D" id="3.15.10.40">
    <property type="entry name" value="Uncharacterised protein PF07273, DUF1439"/>
    <property type="match status" value="1"/>
</dbReference>
<keyword evidence="1" id="KW-0732">Signal</keyword>
<gene>
    <name evidence="2" type="ORF">JMA39_18385</name>
</gene>